<evidence type="ECO:0000256" key="1">
    <source>
        <dbReference type="SAM" id="MobiDB-lite"/>
    </source>
</evidence>
<feature type="compositionally biased region" description="Basic and acidic residues" evidence="1">
    <location>
        <begin position="83"/>
        <end position="98"/>
    </location>
</feature>
<feature type="region of interest" description="Disordered" evidence="1">
    <location>
        <begin position="74"/>
        <end position="102"/>
    </location>
</feature>
<keyword evidence="3" id="KW-0456">Lyase</keyword>
<proteinExistence type="predicted"/>
<dbReference type="SUPFAM" id="SSF49899">
    <property type="entry name" value="Concanavalin A-like lectins/glucanases"/>
    <property type="match status" value="1"/>
</dbReference>
<evidence type="ECO:0000259" key="2">
    <source>
        <dbReference type="Pfam" id="PF08787"/>
    </source>
</evidence>
<gene>
    <name evidence="3" type="ORF">BU24DRAFT_353290</name>
</gene>
<evidence type="ECO:0000313" key="3">
    <source>
        <dbReference type="EMBL" id="KAF2012319.1"/>
    </source>
</evidence>
<dbReference type="Proteomes" id="UP000799778">
    <property type="component" value="Unassembled WGS sequence"/>
</dbReference>
<dbReference type="EMBL" id="ML978073">
    <property type="protein sequence ID" value="KAF2012319.1"/>
    <property type="molecule type" value="Genomic_DNA"/>
</dbReference>
<organism evidence="3 4">
    <name type="scientific">Aaosphaeria arxii CBS 175.79</name>
    <dbReference type="NCBI Taxonomy" id="1450172"/>
    <lineage>
        <taxon>Eukaryota</taxon>
        <taxon>Fungi</taxon>
        <taxon>Dikarya</taxon>
        <taxon>Ascomycota</taxon>
        <taxon>Pezizomycotina</taxon>
        <taxon>Dothideomycetes</taxon>
        <taxon>Pleosporomycetidae</taxon>
        <taxon>Pleosporales</taxon>
        <taxon>Pleosporales incertae sedis</taxon>
        <taxon>Aaosphaeria</taxon>
    </lineage>
</organism>
<dbReference type="RefSeq" id="XP_033380658.1">
    <property type="nucleotide sequence ID" value="XM_033523772.1"/>
</dbReference>
<dbReference type="Gene3D" id="2.60.120.200">
    <property type="match status" value="1"/>
</dbReference>
<accession>A0A6A5XHF9</accession>
<feature type="domain" description="Alginate lyase 2" evidence="2">
    <location>
        <begin position="21"/>
        <end position="234"/>
    </location>
</feature>
<dbReference type="GO" id="GO:0016829">
    <property type="term" value="F:lyase activity"/>
    <property type="evidence" value="ECO:0007669"/>
    <property type="project" value="UniProtKB-KW"/>
</dbReference>
<dbReference type="OrthoDB" id="77013at2759"/>
<dbReference type="GeneID" id="54281169"/>
<sequence>MPANPAPQEDLNNKVSPGGNFDLSMFKLQLPTADSDGKVDMITSGLTGASGFKNEYFLTGPDGSLVMKVPSKDDGCATTPNSDHCRTELREDDPKSWDPKAPTNRLAVTLTVVQPDDSPRGTVIGQVKVDDDISKKPLCELYYNDKGDLTLGVNQTPNKSGQDFNPVGNVPVGKEFTYELRYEKSVLSLAINGGEFKTFSTGDIKTPLSYFKVGNYNQGDTASEVKFAAIGIQH</sequence>
<name>A0A6A5XHF9_9PLEO</name>
<dbReference type="InterPro" id="IPR014895">
    <property type="entry name" value="Alginate_lyase_2"/>
</dbReference>
<reference evidence="3" key="1">
    <citation type="journal article" date="2020" name="Stud. Mycol.">
        <title>101 Dothideomycetes genomes: a test case for predicting lifestyles and emergence of pathogens.</title>
        <authorList>
            <person name="Haridas S."/>
            <person name="Albert R."/>
            <person name="Binder M."/>
            <person name="Bloem J."/>
            <person name="Labutti K."/>
            <person name="Salamov A."/>
            <person name="Andreopoulos B."/>
            <person name="Baker S."/>
            <person name="Barry K."/>
            <person name="Bills G."/>
            <person name="Bluhm B."/>
            <person name="Cannon C."/>
            <person name="Castanera R."/>
            <person name="Culley D."/>
            <person name="Daum C."/>
            <person name="Ezra D."/>
            <person name="Gonzalez J."/>
            <person name="Henrissat B."/>
            <person name="Kuo A."/>
            <person name="Liang C."/>
            <person name="Lipzen A."/>
            <person name="Lutzoni F."/>
            <person name="Magnuson J."/>
            <person name="Mondo S."/>
            <person name="Nolan M."/>
            <person name="Ohm R."/>
            <person name="Pangilinan J."/>
            <person name="Park H.-J."/>
            <person name="Ramirez L."/>
            <person name="Alfaro M."/>
            <person name="Sun H."/>
            <person name="Tritt A."/>
            <person name="Yoshinaga Y."/>
            <person name="Zwiers L.-H."/>
            <person name="Turgeon B."/>
            <person name="Goodwin S."/>
            <person name="Spatafora J."/>
            <person name="Crous P."/>
            <person name="Grigoriev I."/>
        </authorList>
    </citation>
    <scope>NUCLEOTIDE SEQUENCE</scope>
    <source>
        <strain evidence="3">CBS 175.79</strain>
    </source>
</reference>
<protein>
    <submittedName>
        <fullName evidence="3">Polysaccharide lyase family 7 protein</fullName>
    </submittedName>
</protein>
<dbReference type="AlphaFoldDB" id="A0A6A5XHF9"/>
<evidence type="ECO:0000313" key="4">
    <source>
        <dbReference type="Proteomes" id="UP000799778"/>
    </source>
</evidence>
<dbReference type="InterPro" id="IPR013320">
    <property type="entry name" value="ConA-like_dom_sf"/>
</dbReference>
<keyword evidence="4" id="KW-1185">Reference proteome</keyword>
<dbReference type="Pfam" id="PF08787">
    <property type="entry name" value="Alginate_lyase2"/>
    <property type="match status" value="1"/>
</dbReference>